<comment type="similarity">
    <text evidence="9">Belongs to the DEAD box helicase family. DDX27/DRS1 subfamily.</text>
</comment>
<keyword evidence="7" id="KW-0067">ATP-binding</keyword>
<feature type="region of interest" description="Disordered" evidence="12">
    <location>
        <begin position="194"/>
        <end position="217"/>
    </location>
</feature>
<dbReference type="InterPro" id="IPR011545">
    <property type="entry name" value="DEAD/DEAH_box_helicase_dom"/>
</dbReference>
<dbReference type="GO" id="GO:0043186">
    <property type="term" value="C:P granule"/>
    <property type="evidence" value="ECO:0007669"/>
    <property type="project" value="UniProtKB-ARBA"/>
</dbReference>
<evidence type="ECO:0000256" key="5">
    <source>
        <dbReference type="ARBA" id="ARBA00022801"/>
    </source>
</evidence>
<evidence type="ECO:0000256" key="9">
    <source>
        <dbReference type="ARBA" id="ARBA00043999"/>
    </source>
</evidence>
<keyword evidence="8" id="KW-0539">Nucleus</keyword>
<keyword evidence="3" id="KW-0690">Ribosome biogenesis</keyword>
<dbReference type="PANTHER" id="PTHR47959">
    <property type="entry name" value="ATP-DEPENDENT RNA HELICASE RHLE-RELATED"/>
    <property type="match status" value="1"/>
</dbReference>
<dbReference type="CDD" id="cd18787">
    <property type="entry name" value="SF2_C_DEAD"/>
    <property type="match status" value="1"/>
</dbReference>
<dbReference type="Pfam" id="PF00271">
    <property type="entry name" value="Helicase_C"/>
    <property type="match status" value="1"/>
</dbReference>
<proteinExistence type="inferred from homology"/>
<keyword evidence="5" id="KW-0378">Hydrolase</keyword>
<feature type="short sequence motif" description="Q motif" evidence="11">
    <location>
        <begin position="266"/>
        <end position="294"/>
    </location>
</feature>
<feature type="domain" description="Helicase C-terminal" evidence="14">
    <location>
        <begin position="482"/>
        <end position="646"/>
    </location>
</feature>
<evidence type="ECO:0000259" key="13">
    <source>
        <dbReference type="PROSITE" id="PS51192"/>
    </source>
</evidence>
<feature type="compositionally biased region" description="Basic residues" evidence="12">
    <location>
        <begin position="819"/>
        <end position="832"/>
    </location>
</feature>
<evidence type="ECO:0000256" key="4">
    <source>
        <dbReference type="ARBA" id="ARBA00022741"/>
    </source>
</evidence>
<keyword evidence="6" id="KW-0347">Helicase</keyword>
<dbReference type="GO" id="GO:0003724">
    <property type="term" value="F:RNA helicase activity"/>
    <property type="evidence" value="ECO:0007669"/>
    <property type="project" value="UniProtKB-EC"/>
</dbReference>
<evidence type="ECO:0000313" key="16">
    <source>
        <dbReference type="Proteomes" id="UP000095287"/>
    </source>
</evidence>
<dbReference type="SMART" id="SM00487">
    <property type="entry name" value="DEXDc"/>
    <property type="match status" value="1"/>
</dbReference>
<evidence type="ECO:0000256" key="12">
    <source>
        <dbReference type="SAM" id="MobiDB-lite"/>
    </source>
</evidence>
<feature type="region of interest" description="Disordered" evidence="12">
    <location>
        <begin position="73"/>
        <end position="139"/>
    </location>
</feature>
<dbReference type="GO" id="GO:0005829">
    <property type="term" value="C:cytosol"/>
    <property type="evidence" value="ECO:0007669"/>
    <property type="project" value="TreeGrafter"/>
</dbReference>
<dbReference type="Pfam" id="PF00270">
    <property type="entry name" value="DEAD"/>
    <property type="match status" value="1"/>
</dbReference>
<feature type="compositionally biased region" description="Basic and acidic residues" evidence="12">
    <location>
        <begin position="672"/>
        <end position="739"/>
    </location>
</feature>
<dbReference type="PROSITE" id="PS51194">
    <property type="entry name" value="HELICASE_CTER"/>
    <property type="match status" value="1"/>
</dbReference>
<dbReference type="InterPro" id="IPR000629">
    <property type="entry name" value="RNA-helicase_DEAD-box_CS"/>
</dbReference>
<dbReference type="GO" id="GO:0005730">
    <property type="term" value="C:nucleolus"/>
    <property type="evidence" value="ECO:0007669"/>
    <property type="project" value="UniProtKB-SubCell"/>
</dbReference>
<evidence type="ECO:0000256" key="8">
    <source>
        <dbReference type="ARBA" id="ARBA00023242"/>
    </source>
</evidence>
<dbReference type="Proteomes" id="UP000095287">
    <property type="component" value="Unplaced"/>
</dbReference>
<feature type="compositionally biased region" description="Basic and acidic residues" evidence="12">
    <location>
        <begin position="194"/>
        <end position="209"/>
    </location>
</feature>
<dbReference type="InterPro" id="IPR014001">
    <property type="entry name" value="Helicase_ATP-bd"/>
</dbReference>
<feature type="domain" description="DEAD-box RNA helicase Q" evidence="15">
    <location>
        <begin position="266"/>
        <end position="294"/>
    </location>
</feature>
<comment type="catalytic activity">
    <reaction evidence="10">
        <text>ATP + H2O = ADP + phosphate + H(+)</text>
        <dbReference type="Rhea" id="RHEA:13065"/>
        <dbReference type="ChEBI" id="CHEBI:15377"/>
        <dbReference type="ChEBI" id="CHEBI:15378"/>
        <dbReference type="ChEBI" id="CHEBI:30616"/>
        <dbReference type="ChEBI" id="CHEBI:43474"/>
        <dbReference type="ChEBI" id="CHEBI:456216"/>
        <dbReference type="EC" id="3.6.4.13"/>
    </reaction>
</comment>
<dbReference type="SUPFAM" id="SSF52540">
    <property type="entry name" value="P-loop containing nucleoside triphosphate hydrolases"/>
    <property type="match status" value="1"/>
</dbReference>
<dbReference type="Gene3D" id="3.40.50.300">
    <property type="entry name" value="P-loop containing nucleotide triphosphate hydrolases"/>
    <property type="match status" value="2"/>
</dbReference>
<dbReference type="WBParaSite" id="L893_g2663.t1">
    <property type="protein sequence ID" value="L893_g2663.t1"/>
    <property type="gene ID" value="L893_g2663"/>
</dbReference>
<evidence type="ECO:0000256" key="6">
    <source>
        <dbReference type="ARBA" id="ARBA00022806"/>
    </source>
</evidence>
<dbReference type="InterPro" id="IPR001650">
    <property type="entry name" value="Helicase_C-like"/>
</dbReference>
<dbReference type="InterPro" id="IPR050079">
    <property type="entry name" value="DEAD_box_RNA_helicase"/>
</dbReference>
<evidence type="ECO:0000256" key="7">
    <source>
        <dbReference type="ARBA" id="ARBA00022840"/>
    </source>
</evidence>
<keyword evidence="4" id="KW-0547">Nucleotide-binding</keyword>
<dbReference type="GO" id="GO:0006364">
    <property type="term" value="P:rRNA processing"/>
    <property type="evidence" value="ECO:0007669"/>
    <property type="project" value="UniProtKB-ARBA"/>
</dbReference>
<feature type="region of interest" description="Disordered" evidence="12">
    <location>
        <begin position="672"/>
        <end position="832"/>
    </location>
</feature>
<dbReference type="GO" id="GO:0003676">
    <property type="term" value="F:nucleic acid binding"/>
    <property type="evidence" value="ECO:0007669"/>
    <property type="project" value="InterPro"/>
</dbReference>
<reference evidence="17" key="1">
    <citation type="submission" date="2016-11" db="UniProtKB">
        <authorList>
            <consortium name="WormBaseParasite"/>
        </authorList>
    </citation>
    <scope>IDENTIFICATION</scope>
</reference>
<evidence type="ECO:0000256" key="11">
    <source>
        <dbReference type="PROSITE-ProRule" id="PRU00552"/>
    </source>
</evidence>
<dbReference type="PROSITE" id="PS51192">
    <property type="entry name" value="HELICASE_ATP_BIND_1"/>
    <property type="match status" value="1"/>
</dbReference>
<keyword evidence="16" id="KW-1185">Reference proteome</keyword>
<dbReference type="SMART" id="SM00490">
    <property type="entry name" value="HELICc"/>
    <property type="match status" value="1"/>
</dbReference>
<accession>A0A1I7ZI18</accession>
<evidence type="ECO:0000256" key="3">
    <source>
        <dbReference type="ARBA" id="ARBA00022517"/>
    </source>
</evidence>
<dbReference type="GO" id="GO:0016787">
    <property type="term" value="F:hydrolase activity"/>
    <property type="evidence" value="ECO:0007669"/>
    <property type="project" value="UniProtKB-KW"/>
</dbReference>
<evidence type="ECO:0000259" key="14">
    <source>
        <dbReference type="PROSITE" id="PS51194"/>
    </source>
</evidence>
<dbReference type="PROSITE" id="PS00039">
    <property type="entry name" value="DEAD_ATP_HELICASE"/>
    <property type="match status" value="1"/>
</dbReference>
<evidence type="ECO:0000256" key="10">
    <source>
        <dbReference type="ARBA" id="ARBA00047984"/>
    </source>
</evidence>
<evidence type="ECO:0000256" key="1">
    <source>
        <dbReference type="ARBA" id="ARBA00004604"/>
    </source>
</evidence>
<dbReference type="InterPro" id="IPR014014">
    <property type="entry name" value="RNA_helicase_DEAD_Q_motif"/>
</dbReference>
<dbReference type="PROSITE" id="PS51195">
    <property type="entry name" value="Q_MOTIF"/>
    <property type="match status" value="1"/>
</dbReference>
<evidence type="ECO:0000259" key="15">
    <source>
        <dbReference type="PROSITE" id="PS51195"/>
    </source>
</evidence>
<dbReference type="FunFam" id="3.40.50.300:FF:000842">
    <property type="entry name" value="ATP-dependent RNA helicase DRS1"/>
    <property type="match status" value="1"/>
</dbReference>
<organism evidence="16 17">
    <name type="scientific">Steinernema glaseri</name>
    <dbReference type="NCBI Taxonomy" id="37863"/>
    <lineage>
        <taxon>Eukaryota</taxon>
        <taxon>Metazoa</taxon>
        <taxon>Ecdysozoa</taxon>
        <taxon>Nematoda</taxon>
        <taxon>Chromadorea</taxon>
        <taxon>Rhabditida</taxon>
        <taxon>Tylenchina</taxon>
        <taxon>Panagrolaimomorpha</taxon>
        <taxon>Strongyloidoidea</taxon>
        <taxon>Steinernematidae</taxon>
        <taxon>Steinernema</taxon>
    </lineage>
</organism>
<evidence type="ECO:0000313" key="17">
    <source>
        <dbReference type="WBParaSite" id="L893_g2663.t1"/>
    </source>
</evidence>
<dbReference type="InterPro" id="IPR027417">
    <property type="entry name" value="P-loop_NTPase"/>
</dbReference>
<dbReference type="PANTHER" id="PTHR47959:SF1">
    <property type="entry name" value="ATP-DEPENDENT RNA HELICASE DBPA"/>
    <property type="match status" value="1"/>
</dbReference>
<dbReference type="CDD" id="cd17947">
    <property type="entry name" value="DEADc_DDX27"/>
    <property type="match status" value="1"/>
</dbReference>
<dbReference type="AlphaFoldDB" id="A0A1I7ZI18"/>
<dbReference type="GO" id="GO:0005524">
    <property type="term" value="F:ATP binding"/>
    <property type="evidence" value="ECO:0007669"/>
    <property type="project" value="UniProtKB-KW"/>
</dbReference>
<sequence length="832" mass="93059">MLHRCNKPLPLTELENVDVVIRIDEEEPSRSNNENGLSQLVASKGRTGILDMPIIRIDPLKFRPVIALGVSLNHPDKQENSNRNGPPIRSRSALHATGPMASMLYPPTIESDGEEVRDVPSSSDEDENEGLKVRKKKKKQTASSEFDDTFVFDAFGSGSAENGAPDDLDGLRGFLKKSRDCLLQDKIESERKRQKMEEKVMLGDSKEGVFEEDSSDDDGIVQEMEDTMDQVKEKSKKKKKAKKADELEELFDAKESETIMKSTSQMSFHQMNLSRPILKGVAAAGFSTPTPVQATCIPVALAGRDICACAATGTGKTAAFMLPILERLMYKPKQKSVTRVLVLVPTRELAIQVFQVSRKLSQFTNVEICLCAGGLDVKAQEAALRQNPDVVIATPGRLIDHLYNSPNFNLHDIEVLVLDEADRMLEEAFAEQMKELIRMCARNRQTLLFSATMTDEINDLAAMSLSRPVKLFINENTQTAQNLRQEFIRIRENRESDREAVVAALVTRTFPDHTIVFVRTKRDCQRLHILLGLLGVKVGQLHGSLTQTQRVKALSQFKTQEIDVLCSTDLAARGLDIEGVQTVINMNMPLSVKQYVHRVGRTARAGKAGRSISLVGEGERKLLKEIVKTKTNHSLKQRMIAPEVVEAYGERIASLADSVKRIEGELALEKEMAQTESAMEKAENRLDGGTDAEKREWFQTNKQKEDEKRRQKDEYKKKKAAEKAKEKASKTPEDVKLEKIAAFQAREAKRERRNKRIRAIEDDAPSHGGSHAKKKKSSFTNQLTSVGAKSVKKFRHGPDDEEFRKAKRAHQQSNSGRGRGGRGRGGRGRGRR</sequence>
<dbReference type="EC" id="3.6.4.13" evidence="2"/>
<name>A0A1I7ZI18_9BILA</name>
<protein>
    <recommendedName>
        <fullName evidence="2">RNA helicase</fullName>
        <ecNumber evidence="2">3.6.4.13</ecNumber>
    </recommendedName>
</protein>
<comment type="subcellular location">
    <subcellularLocation>
        <location evidence="1">Nucleus</location>
        <location evidence="1">Nucleolus</location>
    </subcellularLocation>
</comment>
<feature type="domain" description="Helicase ATP-binding" evidence="13">
    <location>
        <begin position="297"/>
        <end position="471"/>
    </location>
</feature>
<evidence type="ECO:0000256" key="2">
    <source>
        <dbReference type="ARBA" id="ARBA00012552"/>
    </source>
</evidence>